<reference evidence="1" key="1">
    <citation type="submission" date="2021-02" db="EMBL/GenBank/DDBJ databases">
        <authorList>
            <person name="Bekaert M."/>
        </authorList>
    </citation>
    <scope>NUCLEOTIDE SEQUENCE</scope>
    <source>
        <strain evidence="1">IoA-00</strain>
    </source>
</reference>
<dbReference type="Proteomes" id="UP000675881">
    <property type="component" value="Chromosome 6"/>
</dbReference>
<sequence length="262" mass="30642">MKLSVIVPIEGCNCSRTYSGSYYDWLSGKSHYNQIITLYRETTCSETAWRRGNGQQVMAYSFYINPGAISTERSLHYIQGIEANIISLKQYFPGWIMRLYYDLDKTKPSFKSLSRNVSSMLGMVWRFLPTLDPQVDLMGSRDLDSLFSEREVAAVHEWMHSDKILHAMRDHPQHGTEILGGLWETNLTGVKSRSLWRRSWRAILLDPSVWVGVSHRNHDQHLLSKHVWNNWGRDNVLHHDSYLCRIYLNATPWPLQRKKRSK</sequence>
<protein>
    <submittedName>
        <fullName evidence="1">(salmon louse) hypothetical protein</fullName>
    </submittedName>
</protein>
<organism evidence="1 2">
    <name type="scientific">Lepeophtheirus salmonis</name>
    <name type="common">Salmon louse</name>
    <name type="synonym">Caligus salmonis</name>
    <dbReference type="NCBI Taxonomy" id="72036"/>
    <lineage>
        <taxon>Eukaryota</taxon>
        <taxon>Metazoa</taxon>
        <taxon>Ecdysozoa</taxon>
        <taxon>Arthropoda</taxon>
        <taxon>Crustacea</taxon>
        <taxon>Multicrustacea</taxon>
        <taxon>Hexanauplia</taxon>
        <taxon>Copepoda</taxon>
        <taxon>Siphonostomatoida</taxon>
        <taxon>Caligidae</taxon>
        <taxon>Lepeophtheirus</taxon>
    </lineage>
</organism>
<evidence type="ECO:0000313" key="1">
    <source>
        <dbReference type="EMBL" id="CAF2983315.1"/>
    </source>
</evidence>
<gene>
    <name evidence="1" type="ORF">LSAA_12106</name>
</gene>
<evidence type="ECO:0000313" key="2">
    <source>
        <dbReference type="Proteomes" id="UP000675881"/>
    </source>
</evidence>
<dbReference type="OrthoDB" id="204305at2759"/>
<name>A0A7R8D0J6_LEPSM</name>
<accession>A0A7R8D0J6</accession>
<dbReference type="AlphaFoldDB" id="A0A7R8D0J6"/>
<proteinExistence type="predicted"/>
<dbReference type="EMBL" id="HG994585">
    <property type="protein sequence ID" value="CAF2983315.1"/>
    <property type="molecule type" value="Genomic_DNA"/>
</dbReference>
<keyword evidence="2" id="KW-1185">Reference proteome</keyword>